<dbReference type="AlphaFoldDB" id="A0A0A9HXR2"/>
<sequence>MDQVLIEILSKGTYIFLPKFKKMVPNMRAITVVKNILVAVYDGFLQYDLCCFHRQAMHCVMKDCEYCVGKYKSLDPGGGVLSSLIKVLFLLQMTQPSQCHEMQHR</sequence>
<organism evidence="1">
    <name type="scientific">Arundo donax</name>
    <name type="common">Giant reed</name>
    <name type="synonym">Donax arundinaceus</name>
    <dbReference type="NCBI Taxonomy" id="35708"/>
    <lineage>
        <taxon>Eukaryota</taxon>
        <taxon>Viridiplantae</taxon>
        <taxon>Streptophyta</taxon>
        <taxon>Embryophyta</taxon>
        <taxon>Tracheophyta</taxon>
        <taxon>Spermatophyta</taxon>
        <taxon>Magnoliopsida</taxon>
        <taxon>Liliopsida</taxon>
        <taxon>Poales</taxon>
        <taxon>Poaceae</taxon>
        <taxon>PACMAD clade</taxon>
        <taxon>Arundinoideae</taxon>
        <taxon>Arundineae</taxon>
        <taxon>Arundo</taxon>
    </lineage>
</organism>
<protein>
    <submittedName>
        <fullName evidence="1">Uncharacterized protein</fullName>
    </submittedName>
</protein>
<proteinExistence type="predicted"/>
<name>A0A0A9HXR2_ARUDO</name>
<reference evidence="1" key="2">
    <citation type="journal article" date="2015" name="Data Brief">
        <title>Shoot transcriptome of the giant reed, Arundo donax.</title>
        <authorList>
            <person name="Barrero R.A."/>
            <person name="Guerrero F.D."/>
            <person name="Moolhuijzen P."/>
            <person name="Goolsby J.A."/>
            <person name="Tidwell J."/>
            <person name="Bellgard S.E."/>
            <person name="Bellgard M.I."/>
        </authorList>
    </citation>
    <scope>NUCLEOTIDE SEQUENCE</scope>
    <source>
        <tissue evidence="1">Shoot tissue taken approximately 20 cm above the soil surface</tissue>
    </source>
</reference>
<accession>A0A0A9HXR2</accession>
<evidence type="ECO:0000313" key="1">
    <source>
        <dbReference type="EMBL" id="JAE37698.1"/>
    </source>
</evidence>
<dbReference type="EMBL" id="GBRH01160198">
    <property type="protein sequence ID" value="JAE37698.1"/>
    <property type="molecule type" value="Transcribed_RNA"/>
</dbReference>
<reference evidence="1" key="1">
    <citation type="submission" date="2014-09" db="EMBL/GenBank/DDBJ databases">
        <authorList>
            <person name="Magalhaes I.L.F."/>
            <person name="Oliveira U."/>
            <person name="Santos F.R."/>
            <person name="Vidigal T.H.D.A."/>
            <person name="Brescovit A.D."/>
            <person name="Santos A.J."/>
        </authorList>
    </citation>
    <scope>NUCLEOTIDE SEQUENCE</scope>
    <source>
        <tissue evidence="1">Shoot tissue taken approximately 20 cm above the soil surface</tissue>
    </source>
</reference>